<dbReference type="AlphaFoldDB" id="H1SI08"/>
<dbReference type="EMBL" id="AHJE01000176">
    <property type="protein sequence ID" value="EHP37827.1"/>
    <property type="molecule type" value="Genomic_DNA"/>
</dbReference>
<evidence type="ECO:0000313" key="3">
    <source>
        <dbReference type="Proteomes" id="UP000005808"/>
    </source>
</evidence>
<feature type="non-terminal residue" evidence="2">
    <location>
        <position position="1"/>
    </location>
</feature>
<dbReference type="RefSeq" id="WP_006164270.1">
    <property type="nucleotide sequence ID" value="NZ_AHJE01000176.1"/>
</dbReference>
<comment type="caution">
    <text evidence="2">The sequence shown here is derived from an EMBL/GenBank/DDBJ whole genome shotgun (WGS) entry which is preliminary data.</text>
</comment>
<dbReference type="Proteomes" id="UP000005808">
    <property type="component" value="Unassembled WGS sequence"/>
</dbReference>
<feature type="region of interest" description="Disordered" evidence="1">
    <location>
        <begin position="1"/>
        <end position="37"/>
    </location>
</feature>
<evidence type="ECO:0000313" key="2">
    <source>
        <dbReference type="EMBL" id="EHP37827.1"/>
    </source>
</evidence>
<sequence length="97" mass="10464">QLTWQARPEGSEGSKGLEAPADGHGQTLAEDPDRLTARSARAPVAADLTYPVRYLMRTEVGQGPLEMLALRGFVLPSRIFVGREPRVAAQATPGPRK</sequence>
<dbReference type="PATRIC" id="fig|1127483.3.peg.8062"/>
<name>H1SI08_9BURK</name>
<protein>
    <submittedName>
        <fullName evidence="2">Uncharacterized protein</fullName>
    </submittedName>
</protein>
<reference evidence="2 3" key="1">
    <citation type="journal article" date="2012" name="J. Bacteriol.">
        <title>De Novo Genome Project of Cupriavidus basilensis OR16.</title>
        <authorList>
            <person name="Cserhati M."/>
            <person name="Kriszt B."/>
            <person name="Szoboszlay S."/>
            <person name="Toth A."/>
            <person name="Szabo I."/>
            <person name="Tancsics A."/>
            <person name="Nagy I."/>
            <person name="Horvath B."/>
            <person name="Nagy I."/>
            <person name="Kukolya J."/>
        </authorList>
    </citation>
    <scope>NUCLEOTIDE SEQUENCE [LARGE SCALE GENOMIC DNA]</scope>
    <source>
        <strain evidence="2 3">OR16</strain>
    </source>
</reference>
<organism evidence="2 3">
    <name type="scientific">Cupriavidus basilensis OR16</name>
    <dbReference type="NCBI Taxonomy" id="1127483"/>
    <lineage>
        <taxon>Bacteria</taxon>
        <taxon>Pseudomonadati</taxon>
        <taxon>Pseudomonadota</taxon>
        <taxon>Betaproteobacteria</taxon>
        <taxon>Burkholderiales</taxon>
        <taxon>Burkholderiaceae</taxon>
        <taxon>Cupriavidus</taxon>
    </lineage>
</organism>
<accession>H1SI08</accession>
<proteinExistence type="predicted"/>
<evidence type="ECO:0000256" key="1">
    <source>
        <dbReference type="SAM" id="MobiDB-lite"/>
    </source>
</evidence>
<gene>
    <name evidence="2" type="ORF">OR16_40564</name>
</gene>